<dbReference type="RefSeq" id="WP_013021575.1">
    <property type="nucleotide sequence ID" value="NC_013947.1"/>
</dbReference>
<dbReference type="eggNOG" id="ENOG5033V5H">
    <property type="taxonomic scope" value="Bacteria"/>
</dbReference>
<feature type="domain" description="O-antigen ligase-related" evidence="7">
    <location>
        <begin position="228"/>
        <end position="395"/>
    </location>
</feature>
<proteinExistence type="predicted"/>
<keyword evidence="4 6" id="KW-0472">Membrane</keyword>
<evidence type="ECO:0000313" key="8">
    <source>
        <dbReference type="EMBL" id="ADD46004.1"/>
    </source>
</evidence>
<feature type="transmembrane region" description="Helical" evidence="6">
    <location>
        <begin position="383"/>
        <end position="403"/>
    </location>
</feature>
<dbReference type="InterPro" id="IPR007016">
    <property type="entry name" value="O-antigen_ligase-rel_domated"/>
</dbReference>
<dbReference type="Proteomes" id="UP000000844">
    <property type="component" value="Chromosome"/>
</dbReference>
<feature type="region of interest" description="Disordered" evidence="5">
    <location>
        <begin position="458"/>
        <end position="482"/>
    </location>
</feature>
<protein>
    <recommendedName>
        <fullName evidence="7">O-antigen ligase-related domain-containing protein</fullName>
    </recommendedName>
</protein>
<comment type="subcellular location">
    <subcellularLocation>
        <location evidence="1">Membrane</location>
        <topology evidence="1">Multi-pass membrane protein</topology>
    </subcellularLocation>
</comment>
<evidence type="ECO:0000313" key="9">
    <source>
        <dbReference type="Proteomes" id="UP000000844"/>
    </source>
</evidence>
<evidence type="ECO:0000256" key="4">
    <source>
        <dbReference type="ARBA" id="ARBA00023136"/>
    </source>
</evidence>
<name>D3Q5E4_STANL</name>
<feature type="transmembrane region" description="Helical" evidence="6">
    <location>
        <begin position="151"/>
        <end position="172"/>
    </location>
</feature>
<feature type="transmembrane region" description="Helical" evidence="6">
    <location>
        <begin position="245"/>
        <end position="261"/>
    </location>
</feature>
<reference evidence="8 9" key="1">
    <citation type="journal article" date="2009" name="Stand. Genomic Sci.">
        <title>Complete genome sequence of Stackebrandtia nassauensis type strain (LLR-40K-21).</title>
        <authorList>
            <person name="Munk C."/>
            <person name="Lapidus A."/>
            <person name="Copeland A."/>
            <person name="Jando M."/>
            <person name="Mayilraj S."/>
            <person name="Glavina Del Rio T."/>
            <person name="Nolan M."/>
            <person name="Chen F."/>
            <person name="Lucas S."/>
            <person name="Tice H."/>
            <person name="Cheng J.F."/>
            <person name="Han C."/>
            <person name="Detter J.C."/>
            <person name="Bruce D."/>
            <person name="Goodwin L."/>
            <person name="Chain P."/>
            <person name="Pitluck S."/>
            <person name="Goker M."/>
            <person name="Ovchinikova G."/>
            <person name="Pati A."/>
            <person name="Ivanova N."/>
            <person name="Mavromatis K."/>
            <person name="Chen A."/>
            <person name="Palaniappan K."/>
            <person name="Land M."/>
            <person name="Hauser L."/>
            <person name="Chang Y.J."/>
            <person name="Jeffries C.D."/>
            <person name="Bristow J."/>
            <person name="Eisen J.A."/>
            <person name="Markowitz V."/>
            <person name="Hugenholtz P."/>
            <person name="Kyrpides N.C."/>
            <person name="Klenk H.P."/>
        </authorList>
    </citation>
    <scope>NUCLEOTIDE SEQUENCE [LARGE SCALE GENOMIC DNA]</scope>
    <source>
        <strain evidence="9">DSM 44728 / CIP 108903 / NRRL B-16338 / NBRC 102104 / LLR-40K-21</strain>
    </source>
</reference>
<dbReference type="OrthoDB" id="5188969at2"/>
<sequence length="482" mass="51079">MLTILSVATALIAASAMAWLALSLRGSSPRSLFLGVSIPLLGMIAWTYGATPIVVWAVQGGIGLVALAWTYPWLRDAGKLPRVGAFWLAVPAWFIGALAPLLLGGFTVAAQRVVYGGFAVAIILLVLAAADATRNRALRSDADGSDVSVGLAAGFLLCLALLMLTGATQVLAAEHWTVGGQWGHEMQNRFWGGPWLGYHPNFIGLTAVMVAMRIGPDPRFTRTQRLAACGVAAFLLLLVESRTSFIVAFVAAGVFALGHLARGGVSWWRPWRWVASAAARRVTGMALAPLLATAIVFAFAGGTDMLLKNRYDDQQSGSVDGLLSGRAEIWGDMLADYADGSIAELAFGNPDNARGVHLTITDPEHPDYETQAKHTADNAAIGVLFRSGVVGLAAFTLGLVLLIRHVFRRGSPPWVPIAVAALLVGGLTEDEIASTAPAWLLVCAAELAAVRARPNRWWPQPDAEEDTGQTRLNVPVPTSPKG</sequence>
<keyword evidence="2 6" id="KW-0812">Transmembrane</keyword>
<feature type="transmembrane region" description="Helical" evidence="6">
    <location>
        <begin position="86"/>
        <end position="107"/>
    </location>
</feature>
<evidence type="ECO:0000256" key="2">
    <source>
        <dbReference type="ARBA" id="ARBA00022692"/>
    </source>
</evidence>
<keyword evidence="9" id="KW-1185">Reference proteome</keyword>
<dbReference type="Pfam" id="PF04932">
    <property type="entry name" value="Wzy_C"/>
    <property type="match status" value="1"/>
</dbReference>
<dbReference type="GO" id="GO:0016020">
    <property type="term" value="C:membrane"/>
    <property type="evidence" value="ECO:0007669"/>
    <property type="project" value="UniProtKB-SubCell"/>
</dbReference>
<feature type="transmembrane region" description="Helical" evidence="6">
    <location>
        <begin position="6"/>
        <end position="24"/>
    </location>
</feature>
<dbReference type="KEGG" id="sna:Snas_6388"/>
<accession>D3Q5E4</accession>
<feature type="transmembrane region" description="Helical" evidence="6">
    <location>
        <begin position="282"/>
        <end position="301"/>
    </location>
</feature>
<gene>
    <name evidence="8" type="ordered locus">Snas_6388</name>
</gene>
<dbReference type="STRING" id="446470.Snas_6388"/>
<dbReference type="EMBL" id="CP001778">
    <property type="protein sequence ID" value="ADD46004.1"/>
    <property type="molecule type" value="Genomic_DNA"/>
</dbReference>
<dbReference type="AlphaFoldDB" id="D3Q5E4"/>
<evidence type="ECO:0000256" key="3">
    <source>
        <dbReference type="ARBA" id="ARBA00022989"/>
    </source>
</evidence>
<feature type="transmembrane region" description="Helical" evidence="6">
    <location>
        <begin position="31"/>
        <end position="48"/>
    </location>
</feature>
<evidence type="ECO:0000256" key="6">
    <source>
        <dbReference type="SAM" id="Phobius"/>
    </source>
</evidence>
<feature type="transmembrane region" description="Helical" evidence="6">
    <location>
        <begin position="54"/>
        <end position="74"/>
    </location>
</feature>
<keyword evidence="3 6" id="KW-1133">Transmembrane helix</keyword>
<organism evidence="8 9">
    <name type="scientific">Stackebrandtia nassauensis (strain DSM 44728 / CIP 108903 / NRRL B-16338 / NBRC 102104 / LLR-40K-21)</name>
    <dbReference type="NCBI Taxonomy" id="446470"/>
    <lineage>
        <taxon>Bacteria</taxon>
        <taxon>Bacillati</taxon>
        <taxon>Actinomycetota</taxon>
        <taxon>Actinomycetes</taxon>
        <taxon>Glycomycetales</taxon>
        <taxon>Glycomycetaceae</taxon>
        <taxon>Stackebrandtia</taxon>
    </lineage>
</organism>
<dbReference type="HOGENOM" id="CLU_566084_0_0_11"/>
<feature type="transmembrane region" description="Helical" evidence="6">
    <location>
        <begin position="113"/>
        <end position="130"/>
    </location>
</feature>
<evidence type="ECO:0000259" key="7">
    <source>
        <dbReference type="Pfam" id="PF04932"/>
    </source>
</evidence>
<feature type="transmembrane region" description="Helical" evidence="6">
    <location>
        <begin position="192"/>
        <end position="211"/>
    </location>
</feature>
<evidence type="ECO:0000256" key="1">
    <source>
        <dbReference type="ARBA" id="ARBA00004141"/>
    </source>
</evidence>
<evidence type="ECO:0000256" key="5">
    <source>
        <dbReference type="SAM" id="MobiDB-lite"/>
    </source>
</evidence>